<dbReference type="SUPFAM" id="SSF46689">
    <property type="entry name" value="Homeodomain-like"/>
    <property type="match status" value="1"/>
</dbReference>
<reference evidence="6 7" key="1">
    <citation type="submission" date="2012-09" db="EMBL/GenBank/DDBJ databases">
        <title>Genome Sequence of Bacillus sp. DW5-4.</title>
        <authorList>
            <person name="Lai Q."/>
            <person name="Liu Y."/>
            <person name="Shao Z."/>
        </authorList>
    </citation>
    <scope>NUCLEOTIDE SEQUENCE [LARGE SCALE GENOMIC DNA]</scope>
    <source>
        <strain evidence="6 7">DW5-4</strain>
    </source>
</reference>
<evidence type="ECO:0000259" key="5">
    <source>
        <dbReference type="PROSITE" id="PS51464"/>
    </source>
</evidence>
<dbReference type="Pfam" id="PF01380">
    <property type="entry name" value="SIS"/>
    <property type="match status" value="1"/>
</dbReference>
<dbReference type="InterPro" id="IPR047640">
    <property type="entry name" value="RpiR-like"/>
</dbReference>
<dbReference type="RefSeq" id="WP_034323396.1">
    <property type="nucleotide sequence ID" value="NZ_JOTP01000018.1"/>
</dbReference>
<dbReference type="SUPFAM" id="SSF53697">
    <property type="entry name" value="SIS domain"/>
    <property type="match status" value="1"/>
</dbReference>
<dbReference type="InterPro" id="IPR000281">
    <property type="entry name" value="HTH_RpiR"/>
</dbReference>
<dbReference type="PANTHER" id="PTHR30514">
    <property type="entry name" value="GLUCOKINASE"/>
    <property type="match status" value="1"/>
</dbReference>
<name>A0A081L8W7_9BACI</name>
<accession>A0A081L8W7</accession>
<dbReference type="Pfam" id="PF01418">
    <property type="entry name" value="HTH_6"/>
    <property type="match status" value="1"/>
</dbReference>
<evidence type="ECO:0000259" key="4">
    <source>
        <dbReference type="PROSITE" id="PS51071"/>
    </source>
</evidence>
<feature type="domain" description="SIS" evidence="5">
    <location>
        <begin position="127"/>
        <end position="267"/>
    </location>
</feature>
<dbReference type="InterPro" id="IPR035472">
    <property type="entry name" value="RpiR-like_SIS"/>
</dbReference>
<evidence type="ECO:0000313" key="7">
    <source>
        <dbReference type="Proteomes" id="UP000028091"/>
    </source>
</evidence>
<dbReference type="InterPro" id="IPR046348">
    <property type="entry name" value="SIS_dom_sf"/>
</dbReference>
<comment type="caution">
    <text evidence="6">The sequence shown here is derived from an EMBL/GenBank/DDBJ whole genome shotgun (WGS) entry which is preliminary data.</text>
</comment>
<dbReference type="GO" id="GO:0003677">
    <property type="term" value="F:DNA binding"/>
    <property type="evidence" value="ECO:0007669"/>
    <property type="project" value="UniProtKB-KW"/>
</dbReference>
<dbReference type="PROSITE" id="PS51464">
    <property type="entry name" value="SIS"/>
    <property type="match status" value="1"/>
</dbReference>
<dbReference type="GO" id="GO:0003700">
    <property type="term" value="F:DNA-binding transcription factor activity"/>
    <property type="evidence" value="ECO:0007669"/>
    <property type="project" value="InterPro"/>
</dbReference>
<evidence type="ECO:0000313" key="6">
    <source>
        <dbReference type="EMBL" id="KEP25693.1"/>
    </source>
</evidence>
<dbReference type="InterPro" id="IPR009057">
    <property type="entry name" value="Homeodomain-like_sf"/>
</dbReference>
<dbReference type="Gene3D" id="1.10.10.10">
    <property type="entry name" value="Winged helix-like DNA-binding domain superfamily/Winged helix DNA-binding domain"/>
    <property type="match status" value="1"/>
</dbReference>
<proteinExistence type="predicted"/>
<dbReference type="GO" id="GO:1901135">
    <property type="term" value="P:carbohydrate derivative metabolic process"/>
    <property type="evidence" value="ECO:0007669"/>
    <property type="project" value="InterPro"/>
</dbReference>
<keyword evidence="7" id="KW-1185">Reference proteome</keyword>
<dbReference type="EMBL" id="JOTP01000018">
    <property type="protein sequence ID" value="KEP25693.1"/>
    <property type="molecule type" value="Genomic_DNA"/>
</dbReference>
<dbReference type="PROSITE" id="PS51071">
    <property type="entry name" value="HTH_RPIR"/>
    <property type="match status" value="1"/>
</dbReference>
<evidence type="ECO:0000256" key="3">
    <source>
        <dbReference type="ARBA" id="ARBA00023163"/>
    </source>
</evidence>
<protein>
    <submittedName>
        <fullName evidence="6">RpiR family transcriptional regulator</fullName>
    </submittedName>
</protein>
<dbReference type="PANTHER" id="PTHR30514:SF10">
    <property type="entry name" value="MURR_RPIR FAMILY TRANSCRIPTIONAL REGULATOR"/>
    <property type="match status" value="1"/>
</dbReference>
<feature type="domain" description="HTH rpiR-type" evidence="4">
    <location>
        <begin position="6"/>
        <end position="82"/>
    </location>
</feature>
<dbReference type="Gene3D" id="3.40.50.10490">
    <property type="entry name" value="Glucose-6-phosphate isomerase like protein, domain 1"/>
    <property type="match status" value="1"/>
</dbReference>
<keyword evidence="2" id="KW-0238">DNA-binding</keyword>
<keyword evidence="1" id="KW-0805">Transcription regulation</keyword>
<gene>
    <name evidence="6" type="ORF">BA70_06320</name>
</gene>
<dbReference type="AlphaFoldDB" id="A0A081L8W7"/>
<dbReference type="eggNOG" id="COG1737">
    <property type="taxonomic scope" value="Bacteria"/>
</dbReference>
<dbReference type="CDD" id="cd05013">
    <property type="entry name" value="SIS_RpiR"/>
    <property type="match status" value="1"/>
</dbReference>
<dbReference type="Proteomes" id="UP000028091">
    <property type="component" value="Unassembled WGS sequence"/>
</dbReference>
<evidence type="ECO:0000256" key="1">
    <source>
        <dbReference type="ARBA" id="ARBA00023015"/>
    </source>
</evidence>
<keyword evidence="3" id="KW-0804">Transcription</keyword>
<evidence type="ECO:0000256" key="2">
    <source>
        <dbReference type="ARBA" id="ARBA00023125"/>
    </source>
</evidence>
<dbReference type="OrthoDB" id="3684496at2"/>
<dbReference type="InterPro" id="IPR001347">
    <property type="entry name" value="SIS_dom"/>
</dbReference>
<dbReference type="GO" id="GO:0097367">
    <property type="term" value="F:carbohydrate derivative binding"/>
    <property type="evidence" value="ECO:0007669"/>
    <property type="project" value="InterPro"/>
</dbReference>
<sequence length="285" mass="31681">MAFVSLSSIEKIRAASRGLPPKLKAIAEHITSEPHDIIHLSIVELAKKTASSEATIFRLCKRLGFEGYQDLKITIAQEIDQTKPDYVDEEMSLDDDTAVFMQKVFQANISALKDSFQLLNPDDVEKAIQIIDEAERLEFYGSGGSGLIATDAFHKFMRTGINCIVHTDSHFQAMSAGLLDQHSTVVGISHSGRNKDLLDAMKTAKEKGAKTIGITSYQRSPLSQLADVTLYTSTQETAFRTEAMSARLAQLTVIDVLYFALAHLRQQETLTNLKQMRETISQKRI</sequence>
<dbReference type="InterPro" id="IPR036388">
    <property type="entry name" value="WH-like_DNA-bd_sf"/>
</dbReference>
<organism evidence="6 7">
    <name type="scientific">Bacillus zhangzhouensis</name>
    <dbReference type="NCBI Taxonomy" id="1178540"/>
    <lineage>
        <taxon>Bacteria</taxon>
        <taxon>Bacillati</taxon>
        <taxon>Bacillota</taxon>
        <taxon>Bacilli</taxon>
        <taxon>Bacillales</taxon>
        <taxon>Bacillaceae</taxon>
        <taxon>Bacillus</taxon>
    </lineage>
</organism>